<organism evidence="4 5">
    <name type="scientific">Kingdonia uniflora</name>
    <dbReference type="NCBI Taxonomy" id="39325"/>
    <lineage>
        <taxon>Eukaryota</taxon>
        <taxon>Viridiplantae</taxon>
        <taxon>Streptophyta</taxon>
        <taxon>Embryophyta</taxon>
        <taxon>Tracheophyta</taxon>
        <taxon>Spermatophyta</taxon>
        <taxon>Magnoliopsida</taxon>
        <taxon>Ranunculales</taxon>
        <taxon>Circaeasteraceae</taxon>
        <taxon>Kingdonia</taxon>
    </lineage>
</organism>
<feature type="domain" description="Aminotransferase-like plant mobile" evidence="3">
    <location>
        <begin position="43"/>
        <end position="205"/>
    </location>
</feature>
<evidence type="ECO:0000259" key="3">
    <source>
        <dbReference type="Pfam" id="PF10536"/>
    </source>
</evidence>
<feature type="region of interest" description="Disordered" evidence="1">
    <location>
        <begin position="1"/>
        <end position="28"/>
    </location>
</feature>
<dbReference type="Pfam" id="PF03732">
    <property type="entry name" value="Retrotrans_gag"/>
    <property type="match status" value="1"/>
</dbReference>
<dbReference type="AlphaFoldDB" id="A0A7J7MCL2"/>
<evidence type="ECO:0000256" key="1">
    <source>
        <dbReference type="SAM" id="MobiDB-lite"/>
    </source>
</evidence>
<dbReference type="Proteomes" id="UP000541444">
    <property type="component" value="Unassembled WGS sequence"/>
</dbReference>
<accession>A0A7J7MCL2</accession>
<dbReference type="PANTHER" id="PTHR33223">
    <property type="entry name" value="CCHC-TYPE DOMAIN-CONTAINING PROTEIN"/>
    <property type="match status" value="1"/>
</dbReference>
<sequence length="491" mass="57807">MSSEEEECDETGDEEEFVSDEGDESKDYEKGCNSFAHLQTYLNHTRVNIKDPANANAIFRTFILLYFRGFLFRNSKSWDRLELLGPIVLIEKKGLTIDFGSAILEHLYYCLDQESKQELKYISGFFQLIEYQCYEYYQIGHHIFINDRLDDFWPRMPAWYTKRQKLMGNKAKHHLALMRQQLDLCAVNNMQWDPFKNMKDALMQEVIIAGYDFFAMTEGMQKLTLDRTLDLEARYLHDESCITHLTMDLRRAEYHLSQLNKYLDGEGVVVDWEDDEDKAGTSQVETSRGRVFDVFIDSSSEEEEEEDIDESSADYSDDDVIDVIKINIFCNQAEIDELDEAKSSRTRVGTDPKEHIQQYRNSLVLYSNLNHIICHMFTTSLQEQLLQWFHSLPEESIHTFDQLHKQLIKTYARNRDKEEKLYSLIGLKQSHEEKLEDFSMKFLELTRKVDNIDQKTVVTAFTNALWLDCKAKEYIFLNKLTTLEEMITKVK</sequence>
<name>A0A7J7MCL2_9MAGN</name>
<proteinExistence type="predicted"/>
<reference evidence="4 5" key="1">
    <citation type="journal article" date="2020" name="IScience">
        <title>Genome Sequencing of the Endangered Kingdonia uniflora (Circaeasteraceae, Ranunculales) Reveals Potential Mechanisms of Evolutionary Specialization.</title>
        <authorList>
            <person name="Sun Y."/>
            <person name="Deng T."/>
            <person name="Zhang A."/>
            <person name="Moore M.J."/>
            <person name="Landis J.B."/>
            <person name="Lin N."/>
            <person name="Zhang H."/>
            <person name="Zhang X."/>
            <person name="Huang J."/>
            <person name="Zhang X."/>
            <person name="Sun H."/>
            <person name="Wang H."/>
        </authorList>
    </citation>
    <scope>NUCLEOTIDE SEQUENCE [LARGE SCALE GENOMIC DNA]</scope>
    <source>
        <strain evidence="4">TB1705</strain>
        <tissue evidence="4">Leaf</tissue>
    </source>
</reference>
<feature type="domain" description="Retrotransposon gag" evidence="2">
    <location>
        <begin position="376"/>
        <end position="466"/>
    </location>
</feature>
<dbReference type="EMBL" id="JACGCM010001620">
    <property type="protein sequence ID" value="KAF6152582.1"/>
    <property type="molecule type" value="Genomic_DNA"/>
</dbReference>
<dbReference type="OrthoDB" id="1752139at2759"/>
<evidence type="ECO:0008006" key="6">
    <source>
        <dbReference type="Google" id="ProtNLM"/>
    </source>
</evidence>
<dbReference type="Pfam" id="PF10536">
    <property type="entry name" value="PMD"/>
    <property type="match status" value="1"/>
</dbReference>
<dbReference type="PANTHER" id="PTHR33223:SF10">
    <property type="entry name" value="AMINOTRANSFERASE-LIKE PLANT MOBILE DOMAIN-CONTAINING PROTEIN"/>
    <property type="match status" value="1"/>
</dbReference>
<protein>
    <recommendedName>
        <fullName evidence="6">Retrotransposon gag domain-containing protein</fullName>
    </recommendedName>
</protein>
<comment type="caution">
    <text evidence="4">The sequence shown here is derived from an EMBL/GenBank/DDBJ whole genome shotgun (WGS) entry which is preliminary data.</text>
</comment>
<dbReference type="InterPro" id="IPR019557">
    <property type="entry name" value="AminoTfrase-like_pln_mobile"/>
</dbReference>
<evidence type="ECO:0000313" key="4">
    <source>
        <dbReference type="EMBL" id="KAF6152582.1"/>
    </source>
</evidence>
<dbReference type="InterPro" id="IPR005162">
    <property type="entry name" value="Retrotrans_gag_dom"/>
</dbReference>
<evidence type="ECO:0000259" key="2">
    <source>
        <dbReference type="Pfam" id="PF03732"/>
    </source>
</evidence>
<feature type="compositionally biased region" description="Acidic residues" evidence="1">
    <location>
        <begin position="1"/>
        <end position="24"/>
    </location>
</feature>
<gene>
    <name evidence="4" type="ORF">GIB67_013029</name>
</gene>
<keyword evidence="5" id="KW-1185">Reference proteome</keyword>
<evidence type="ECO:0000313" key="5">
    <source>
        <dbReference type="Proteomes" id="UP000541444"/>
    </source>
</evidence>